<feature type="region of interest" description="Disordered" evidence="6">
    <location>
        <begin position="42"/>
        <end position="65"/>
    </location>
</feature>
<feature type="domain" description="Protein kinase" evidence="7">
    <location>
        <begin position="175"/>
        <end position="465"/>
    </location>
</feature>
<dbReference type="PANTHER" id="PTHR24345:SF0">
    <property type="entry name" value="CELL CYCLE SERINE_THREONINE-PROTEIN KINASE CDC5_MSD2"/>
    <property type="match status" value="1"/>
</dbReference>
<dbReference type="Pfam" id="PF00069">
    <property type="entry name" value="Pkinase"/>
    <property type="match status" value="1"/>
</dbReference>
<dbReference type="InterPro" id="IPR008271">
    <property type="entry name" value="Ser/Thr_kinase_AS"/>
</dbReference>
<feature type="compositionally biased region" description="Low complexity" evidence="6">
    <location>
        <begin position="49"/>
        <end position="65"/>
    </location>
</feature>
<evidence type="ECO:0000256" key="3">
    <source>
        <dbReference type="ARBA" id="ARBA00022741"/>
    </source>
</evidence>
<keyword evidence="3" id="KW-0547">Nucleotide-binding</keyword>
<evidence type="ECO:0000256" key="5">
    <source>
        <dbReference type="ARBA" id="ARBA00022840"/>
    </source>
</evidence>
<dbReference type="Proteomes" id="UP000785679">
    <property type="component" value="Unassembled WGS sequence"/>
</dbReference>
<evidence type="ECO:0000256" key="1">
    <source>
        <dbReference type="ARBA" id="ARBA00022527"/>
    </source>
</evidence>
<comment type="caution">
    <text evidence="8">The sequence shown here is derived from an EMBL/GenBank/DDBJ whole genome shotgun (WGS) entry which is preliminary data.</text>
</comment>
<feature type="region of interest" description="Disordered" evidence="6">
    <location>
        <begin position="675"/>
        <end position="701"/>
    </location>
</feature>
<dbReference type="PANTHER" id="PTHR24345">
    <property type="entry name" value="SERINE/THREONINE-PROTEIN KINASE PLK"/>
    <property type="match status" value="1"/>
</dbReference>
<dbReference type="SUPFAM" id="SSF56112">
    <property type="entry name" value="Protein kinase-like (PK-like)"/>
    <property type="match status" value="1"/>
</dbReference>
<evidence type="ECO:0000313" key="8">
    <source>
        <dbReference type="EMBL" id="TNV84885.1"/>
    </source>
</evidence>
<dbReference type="SMART" id="SM00220">
    <property type="entry name" value="S_TKc"/>
    <property type="match status" value="1"/>
</dbReference>
<evidence type="ECO:0000259" key="7">
    <source>
        <dbReference type="PROSITE" id="PS50011"/>
    </source>
</evidence>
<dbReference type="OrthoDB" id="1668230at2759"/>
<dbReference type="InterPro" id="IPR011009">
    <property type="entry name" value="Kinase-like_dom_sf"/>
</dbReference>
<accession>A0A8J8P2M6</accession>
<keyword evidence="9" id="KW-1185">Reference proteome</keyword>
<protein>
    <recommendedName>
        <fullName evidence="7">Protein kinase domain-containing protein</fullName>
    </recommendedName>
</protein>
<evidence type="ECO:0000256" key="2">
    <source>
        <dbReference type="ARBA" id="ARBA00022679"/>
    </source>
</evidence>
<keyword evidence="1" id="KW-0723">Serine/threonine-protein kinase</keyword>
<dbReference type="PROSITE" id="PS50011">
    <property type="entry name" value="PROTEIN_KINASE_DOM"/>
    <property type="match status" value="1"/>
</dbReference>
<reference evidence="8" key="1">
    <citation type="submission" date="2019-06" db="EMBL/GenBank/DDBJ databases">
        <authorList>
            <person name="Zheng W."/>
        </authorList>
    </citation>
    <scope>NUCLEOTIDE SEQUENCE</scope>
    <source>
        <strain evidence="8">QDHG01</strain>
    </source>
</reference>
<feature type="compositionally biased region" description="Polar residues" evidence="6">
    <location>
        <begin position="684"/>
        <end position="701"/>
    </location>
</feature>
<name>A0A8J8P2M6_HALGN</name>
<dbReference type="PROSITE" id="PS00108">
    <property type="entry name" value="PROTEIN_KINASE_ST"/>
    <property type="match status" value="1"/>
</dbReference>
<proteinExistence type="predicted"/>
<keyword evidence="5" id="KW-0067">ATP-binding</keyword>
<sequence>MLTLALLQNQIIHVQSISDLTPLGVLELDFLDFTEVDAPHYPNTSSDLNNQGGNSSINNNNSNNNINQAATAQANQNGVLSLQTRSGGVVNNGLKLGGLNLNSQASGAGAQNQTSGIAVGAMRQDIKRAFQLAKGEKNVIFVPVVQSVNESYLEVSQWREAMQSYVVQRDIHNRYLLQEKLGEGSYGKVYLGQLKHQQNRGVSRRSLRNSSMGSRNDDIKPRAEIKVAVKLLDKSKIATNEVRLRQLVSEIRVHWALEKCDGALRLIELFEDDAFVYIVLEYQKQGSLLQNIIKQSKFTEKETKVIMEQLLLAVDFMHQKNVIHRDLKLDNVLINDIAETGEYRIKIADFGLATFGPFNPRERLYDKCGTPCYTAPEILRGQGYTLKCDMFSLGSIMFNMVTGRYLFPGVNKNQVLKKNKECDLAWIHDYLQEYSEPCRQLMIVLLEKDPGNRPSAKQALMHEFFRQDETVLRQLLEANQAICQPPTIAMPLLNLIADYQNLNKSATRNNEDLGNINSSYQQFSCYFGKDAGGTGLAQPRKSIKNLLLRKGSIAPAKIGRSIEFFNQVTQNLKRQTLNEEKIQKLMDQQASLARVNYFDALQDSRCSRSLNRGTPQTMQQLGGIDDRQVTGAGNAPSVAQNSPKMMAVNNEIKSPILNKNNNSKSKFFTKGALKASRNEDLSMQRPSSANPSKQSSCSQMRADSSQLIWQGSILRLVRGCSRRVADRGTYRWWLKLGRLKSLDRNEGSHRFHERVSLQLLLRKKLSKQRQVSHQIIIILPIQTQTIWQSAIILTIQEP</sequence>
<gene>
    <name evidence="8" type="ORF">FGO68_gene16453</name>
</gene>
<evidence type="ECO:0000256" key="6">
    <source>
        <dbReference type="SAM" id="MobiDB-lite"/>
    </source>
</evidence>
<dbReference type="EMBL" id="RRYP01002334">
    <property type="protein sequence ID" value="TNV84885.1"/>
    <property type="molecule type" value="Genomic_DNA"/>
</dbReference>
<dbReference type="GO" id="GO:0005634">
    <property type="term" value="C:nucleus"/>
    <property type="evidence" value="ECO:0007669"/>
    <property type="project" value="TreeGrafter"/>
</dbReference>
<keyword evidence="2" id="KW-0808">Transferase</keyword>
<dbReference type="AlphaFoldDB" id="A0A8J8P2M6"/>
<keyword evidence="4" id="KW-0418">Kinase</keyword>
<organism evidence="8 9">
    <name type="scientific">Halteria grandinella</name>
    <dbReference type="NCBI Taxonomy" id="5974"/>
    <lineage>
        <taxon>Eukaryota</taxon>
        <taxon>Sar</taxon>
        <taxon>Alveolata</taxon>
        <taxon>Ciliophora</taxon>
        <taxon>Intramacronucleata</taxon>
        <taxon>Spirotrichea</taxon>
        <taxon>Stichotrichia</taxon>
        <taxon>Sporadotrichida</taxon>
        <taxon>Halteriidae</taxon>
        <taxon>Halteria</taxon>
    </lineage>
</organism>
<evidence type="ECO:0000313" key="9">
    <source>
        <dbReference type="Proteomes" id="UP000785679"/>
    </source>
</evidence>
<dbReference type="GO" id="GO:0005524">
    <property type="term" value="F:ATP binding"/>
    <property type="evidence" value="ECO:0007669"/>
    <property type="project" value="UniProtKB-KW"/>
</dbReference>
<dbReference type="Gene3D" id="1.10.510.10">
    <property type="entry name" value="Transferase(Phosphotransferase) domain 1"/>
    <property type="match status" value="1"/>
</dbReference>
<evidence type="ECO:0000256" key="4">
    <source>
        <dbReference type="ARBA" id="ARBA00022777"/>
    </source>
</evidence>
<dbReference type="InterPro" id="IPR000719">
    <property type="entry name" value="Prot_kinase_dom"/>
</dbReference>
<dbReference type="GO" id="GO:0004674">
    <property type="term" value="F:protein serine/threonine kinase activity"/>
    <property type="evidence" value="ECO:0007669"/>
    <property type="project" value="UniProtKB-KW"/>
</dbReference>